<dbReference type="GO" id="GO:0016491">
    <property type="term" value="F:oxidoreductase activity"/>
    <property type="evidence" value="ECO:0007669"/>
    <property type="project" value="UniProtKB-KW"/>
</dbReference>
<dbReference type="EC" id="1.1.1.-" evidence="7"/>
<evidence type="ECO:0000313" key="8">
    <source>
        <dbReference type="Proteomes" id="UP001595596"/>
    </source>
</evidence>
<dbReference type="PROSITE" id="PS00670">
    <property type="entry name" value="D_2_HYDROXYACID_DH_2"/>
    <property type="match status" value="1"/>
</dbReference>
<dbReference type="PANTHER" id="PTHR42789:SF1">
    <property type="entry name" value="D-ISOMER SPECIFIC 2-HYDROXYACID DEHYDROGENASE FAMILY PROTEIN (AFU_ORTHOLOGUE AFUA_6G10090)"/>
    <property type="match status" value="1"/>
</dbReference>
<proteinExistence type="inferred from homology"/>
<feature type="domain" description="D-isomer specific 2-hydroxyacid dehydrogenase NAD-binding" evidence="6">
    <location>
        <begin position="110"/>
        <end position="286"/>
    </location>
</feature>
<organism evidence="7 8">
    <name type="scientific">Paracoccus simplex</name>
    <dbReference type="NCBI Taxonomy" id="2086346"/>
    <lineage>
        <taxon>Bacteria</taxon>
        <taxon>Pseudomonadati</taxon>
        <taxon>Pseudomonadota</taxon>
        <taxon>Alphaproteobacteria</taxon>
        <taxon>Rhodobacterales</taxon>
        <taxon>Paracoccaceae</taxon>
        <taxon>Paracoccus</taxon>
    </lineage>
</organism>
<dbReference type="SUPFAM" id="SSF51735">
    <property type="entry name" value="NAD(P)-binding Rossmann-fold domains"/>
    <property type="match status" value="1"/>
</dbReference>
<keyword evidence="8" id="KW-1185">Reference proteome</keyword>
<evidence type="ECO:0000259" key="6">
    <source>
        <dbReference type="Pfam" id="PF02826"/>
    </source>
</evidence>
<comment type="similarity">
    <text evidence="1 4">Belongs to the D-isomer specific 2-hydroxyacid dehydrogenase family.</text>
</comment>
<dbReference type="InterPro" id="IPR006140">
    <property type="entry name" value="D-isomer_DH_NAD-bd"/>
</dbReference>
<name>A0ABV7RZU2_9RHOB</name>
<dbReference type="PROSITE" id="PS00671">
    <property type="entry name" value="D_2_HYDROXYACID_DH_3"/>
    <property type="match status" value="1"/>
</dbReference>
<reference evidence="8" key="1">
    <citation type="journal article" date="2019" name="Int. J. Syst. Evol. Microbiol.">
        <title>The Global Catalogue of Microorganisms (GCM) 10K type strain sequencing project: providing services to taxonomists for standard genome sequencing and annotation.</title>
        <authorList>
            <consortium name="The Broad Institute Genomics Platform"/>
            <consortium name="The Broad Institute Genome Sequencing Center for Infectious Disease"/>
            <person name="Wu L."/>
            <person name="Ma J."/>
        </authorList>
    </citation>
    <scope>NUCLEOTIDE SEQUENCE [LARGE SCALE GENOMIC DNA]</scope>
    <source>
        <strain evidence="8">VKM B-3226</strain>
    </source>
</reference>
<dbReference type="InterPro" id="IPR036291">
    <property type="entry name" value="NAD(P)-bd_dom_sf"/>
</dbReference>
<evidence type="ECO:0000256" key="4">
    <source>
        <dbReference type="RuleBase" id="RU003719"/>
    </source>
</evidence>
<evidence type="ECO:0000256" key="1">
    <source>
        <dbReference type="ARBA" id="ARBA00005854"/>
    </source>
</evidence>
<dbReference type="SUPFAM" id="SSF52283">
    <property type="entry name" value="Formate/glycerate dehydrogenase catalytic domain-like"/>
    <property type="match status" value="1"/>
</dbReference>
<keyword evidence="2 4" id="KW-0560">Oxidoreductase</keyword>
<dbReference type="CDD" id="cd12173">
    <property type="entry name" value="PGDH_4"/>
    <property type="match status" value="1"/>
</dbReference>
<dbReference type="Pfam" id="PF02826">
    <property type="entry name" value="2-Hacid_dh_C"/>
    <property type="match status" value="1"/>
</dbReference>
<comment type="caution">
    <text evidence="7">The sequence shown here is derived from an EMBL/GenBank/DDBJ whole genome shotgun (WGS) entry which is preliminary data.</text>
</comment>
<accession>A0ABV7RZU2</accession>
<keyword evidence="3" id="KW-0520">NAD</keyword>
<dbReference type="InterPro" id="IPR050857">
    <property type="entry name" value="D-2-hydroxyacid_DH"/>
</dbReference>
<dbReference type="InterPro" id="IPR006139">
    <property type="entry name" value="D-isomer_2_OHA_DH_cat_dom"/>
</dbReference>
<dbReference type="PANTHER" id="PTHR42789">
    <property type="entry name" value="D-ISOMER SPECIFIC 2-HYDROXYACID DEHYDROGENASE FAMILY PROTEIN (AFU_ORTHOLOGUE AFUA_6G10090)"/>
    <property type="match status" value="1"/>
</dbReference>
<dbReference type="Pfam" id="PF00389">
    <property type="entry name" value="2-Hacid_dh"/>
    <property type="match status" value="1"/>
</dbReference>
<evidence type="ECO:0000313" key="7">
    <source>
        <dbReference type="EMBL" id="MFC3570189.1"/>
    </source>
</evidence>
<evidence type="ECO:0000256" key="2">
    <source>
        <dbReference type="ARBA" id="ARBA00023002"/>
    </source>
</evidence>
<gene>
    <name evidence="7" type="ORF">ACFOMP_12065</name>
</gene>
<dbReference type="RefSeq" id="WP_379030847.1">
    <property type="nucleotide sequence ID" value="NZ_JBHRXE010000033.1"/>
</dbReference>
<dbReference type="Gene3D" id="3.40.50.720">
    <property type="entry name" value="NAD(P)-binding Rossmann-like Domain"/>
    <property type="match status" value="2"/>
</dbReference>
<feature type="domain" description="D-isomer specific 2-hydroxyacid dehydrogenase catalytic" evidence="5">
    <location>
        <begin position="51"/>
        <end position="312"/>
    </location>
</feature>
<dbReference type="InterPro" id="IPR029753">
    <property type="entry name" value="D-isomer_DH_CS"/>
</dbReference>
<evidence type="ECO:0000259" key="5">
    <source>
        <dbReference type="Pfam" id="PF00389"/>
    </source>
</evidence>
<evidence type="ECO:0000256" key="3">
    <source>
        <dbReference type="ARBA" id="ARBA00023027"/>
    </source>
</evidence>
<sequence length="331" mass="34769">MSKNVLITGPSLAPAAEAVLTGAGYRPVYVPPYTEGEALRRFSAENDPVGVLVRMGRLDEAFLAASPRVRVLSKHGAGVDNIDIAAASARRIPVLVAAGANAVSVAEHAMALLFAVAKKIVPLDRGLREGRWEKPGFQGRELAGSTMGLVAFGAIARQTARFARAFGIAVSAYDPFCPAEVFEAEGVTRIDDLDRLVAGSDIVSLHSPLTPRTRHLINAERLALMRPDAIIVNTARGGLIDETALLAALRENRIGGAGLDTFATEPPAADHPFWADMRLVLTPHIGGVTAAANTRVGIEAAQGIVDCLAGRAIPPGRIVNHQELVPAGAKV</sequence>
<protein>
    <submittedName>
        <fullName evidence="7">Hydroxyacid dehydrogenase</fullName>
        <ecNumber evidence="7">1.1.1.-</ecNumber>
    </submittedName>
</protein>
<dbReference type="EMBL" id="JBHRXE010000033">
    <property type="protein sequence ID" value="MFC3570189.1"/>
    <property type="molecule type" value="Genomic_DNA"/>
</dbReference>
<dbReference type="Proteomes" id="UP001595596">
    <property type="component" value="Unassembled WGS sequence"/>
</dbReference>